<dbReference type="Gene3D" id="2.40.160.10">
    <property type="entry name" value="Porin"/>
    <property type="match status" value="1"/>
</dbReference>
<feature type="chain" id="PRO_5016336332" evidence="1">
    <location>
        <begin position="21"/>
        <end position="377"/>
    </location>
</feature>
<keyword evidence="1" id="KW-0732">Signal</keyword>
<reference evidence="2 3" key="1">
    <citation type="submission" date="2018-05" db="EMBL/GenBank/DDBJ databases">
        <title>Genomic Encyclopedia of Type Strains, Phase IV (KMG-IV): sequencing the most valuable type-strain genomes for metagenomic binning, comparative biology and taxonomic classification.</title>
        <authorList>
            <person name="Goeker M."/>
        </authorList>
    </citation>
    <scope>NUCLEOTIDE SEQUENCE [LARGE SCALE GENOMIC DNA]</scope>
    <source>
        <strain evidence="2 3">DSM 14263</strain>
    </source>
</reference>
<protein>
    <submittedName>
        <fullName evidence="2">Phosphate-selective porin OprO/OprP</fullName>
    </submittedName>
</protein>
<dbReference type="SUPFAM" id="SSF56935">
    <property type="entry name" value="Porins"/>
    <property type="match status" value="1"/>
</dbReference>
<dbReference type="InterPro" id="IPR010870">
    <property type="entry name" value="Porin_O/P"/>
</dbReference>
<dbReference type="AlphaFoldDB" id="A0A316J038"/>
<dbReference type="InterPro" id="IPR023614">
    <property type="entry name" value="Porin_dom_sf"/>
</dbReference>
<gene>
    <name evidence="2" type="ORF">C7456_101203</name>
</gene>
<dbReference type="EMBL" id="QGHC01000001">
    <property type="protein sequence ID" value="PWK92865.1"/>
    <property type="molecule type" value="Genomic_DNA"/>
</dbReference>
<sequence length="377" mass="41924">MRRRIALFFLIAGYAAAASAAGDDWPTSIALGGVQAGVKGLFQYDLNDFGDDRLPDGSHRFEDARTLRRKEVDLYLRKDDLLEIQAGYDFQPRTWLDNYVALNTGAGRFRLGQFKTQVGWEDGNTGSGATTFLERSLPEQAVHEGRRVGLEWSYAAIPHWLLQLAYFGRHDLNDDAAGATSSARAVYTPVLRKGEVLHLGLTASRENRDDRTGRVRARPEVNLTDIRLVDTGNLKGVDRILREGLEAGWLHGPLLLQGEYLSLRARRWSAPDFTGAGYYVSASWLLTGESRSYRNSGFGNPAPARGWGAFELAARYAALDLNDAGVQGGRERDATLGLNWYLGAHFKLQANYIRVFSSRGTLRLDPHVYALRAQLAF</sequence>
<dbReference type="Pfam" id="PF07396">
    <property type="entry name" value="Porin_O_P"/>
    <property type="match status" value="1"/>
</dbReference>
<evidence type="ECO:0000256" key="1">
    <source>
        <dbReference type="SAM" id="SignalP"/>
    </source>
</evidence>
<comment type="caution">
    <text evidence="2">The sequence shown here is derived from an EMBL/GenBank/DDBJ whole genome shotgun (WGS) entry which is preliminary data.</text>
</comment>
<name>A0A316J038_9GAMM</name>
<organism evidence="2 3">
    <name type="scientific">Fulvimonas soli</name>
    <dbReference type="NCBI Taxonomy" id="155197"/>
    <lineage>
        <taxon>Bacteria</taxon>
        <taxon>Pseudomonadati</taxon>
        <taxon>Pseudomonadota</taxon>
        <taxon>Gammaproteobacteria</taxon>
        <taxon>Lysobacterales</taxon>
        <taxon>Rhodanobacteraceae</taxon>
        <taxon>Fulvimonas</taxon>
    </lineage>
</organism>
<feature type="signal peptide" evidence="1">
    <location>
        <begin position="1"/>
        <end position="20"/>
    </location>
</feature>
<evidence type="ECO:0000313" key="3">
    <source>
        <dbReference type="Proteomes" id="UP000245812"/>
    </source>
</evidence>
<proteinExistence type="predicted"/>
<dbReference type="OrthoDB" id="9807854at2"/>
<accession>A0A316J038</accession>
<dbReference type="RefSeq" id="WP_109721912.1">
    <property type="nucleotide sequence ID" value="NZ_MSZV01000045.1"/>
</dbReference>
<dbReference type="Proteomes" id="UP000245812">
    <property type="component" value="Unassembled WGS sequence"/>
</dbReference>
<keyword evidence="3" id="KW-1185">Reference proteome</keyword>
<evidence type="ECO:0000313" key="2">
    <source>
        <dbReference type="EMBL" id="PWK92865.1"/>
    </source>
</evidence>